<dbReference type="Proteomes" id="UP001519460">
    <property type="component" value="Unassembled WGS sequence"/>
</dbReference>
<keyword evidence="3" id="KW-1185">Reference proteome</keyword>
<dbReference type="AlphaFoldDB" id="A0ABD0M9F1"/>
<feature type="compositionally biased region" description="Basic and acidic residues" evidence="1">
    <location>
        <begin position="1"/>
        <end position="23"/>
    </location>
</feature>
<name>A0ABD0M9F1_9CAEN</name>
<organism evidence="2 3">
    <name type="scientific">Batillaria attramentaria</name>
    <dbReference type="NCBI Taxonomy" id="370345"/>
    <lineage>
        <taxon>Eukaryota</taxon>
        <taxon>Metazoa</taxon>
        <taxon>Spiralia</taxon>
        <taxon>Lophotrochozoa</taxon>
        <taxon>Mollusca</taxon>
        <taxon>Gastropoda</taxon>
        <taxon>Caenogastropoda</taxon>
        <taxon>Sorbeoconcha</taxon>
        <taxon>Cerithioidea</taxon>
        <taxon>Batillariidae</taxon>
        <taxon>Batillaria</taxon>
    </lineage>
</organism>
<feature type="compositionally biased region" description="Basic and acidic residues" evidence="1">
    <location>
        <begin position="40"/>
        <end position="57"/>
    </location>
</feature>
<reference evidence="2 3" key="1">
    <citation type="journal article" date="2023" name="Sci. Data">
        <title>Genome assembly of the Korean intertidal mud-creeper Batillaria attramentaria.</title>
        <authorList>
            <person name="Patra A.K."/>
            <person name="Ho P.T."/>
            <person name="Jun S."/>
            <person name="Lee S.J."/>
            <person name="Kim Y."/>
            <person name="Won Y.J."/>
        </authorList>
    </citation>
    <scope>NUCLEOTIDE SEQUENCE [LARGE SCALE GENOMIC DNA]</scope>
    <source>
        <strain evidence="2">Wonlab-2016</strain>
    </source>
</reference>
<proteinExistence type="predicted"/>
<comment type="caution">
    <text evidence="2">The sequence shown here is derived from an EMBL/GenBank/DDBJ whole genome shotgun (WGS) entry which is preliminary data.</text>
</comment>
<evidence type="ECO:0000313" key="2">
    <source>
        <dbReference type="EMBL" id="KAK7508089.1"/>
    </source>
</evidence>
<sequence>MLKKERTVLDKRQTQDEPEEGRQWRSQSKTSLRLESSPIQREKKIPAPHRLPAEQRHPKMSTWAVASSGVTAEVTQNTCEVTADVSPESVQERVTVPLSADAKG</sequence>
<evidence type="ECO:0000313" key="3">
    <source>
        <dbReference type="Proteomes" id="UP001519460"/>
    </source>
</evidence>
<feature type="compositionally biased region" description="Polar residues" evidence="1">
    <location>
        <begin position="24"/>
        <end position="39"/>
    </location>
</feature>
<dbReference type="EMBL" id="JACVVK020000002">
    <property type="protein sequence ID" value="KAK7508089.1"/>
    <property type="molecule type" value="Genomic_DNA"/>
</dbReference>
<gene>
    <name evidence="2" type="ORF">BaRGS_00000328</name>
</gene>
<evidence type="ECO:0000256" key="1">
    <source>
        <dbReference type="SAM" id="MobiDB-lite"/>
    </source>
</evidence>
<accession>A0ABD0M9F1</accession>
<protein>
    <submittedName>
        <fullName evidence="2">Uncharacterized protein</fullName>
    </submittedName>
</protein>
<feature type="region of interest" description="Disordered" evidence="1">
    <location>
        <begin position="1"/>
        <end position="59"/>
    </location>
</feature>